<comment type="caution">
    <text evidence="2">The sequence shown here is derived from an EMBL/GenBank/DDBJ whole genome shotgun (WGS) entry which is preliminary data.</text>
</comment>
<evidence type="ECO:0000259" key="1">
    <source>
        <dbReference type="Pfam" id="PF04264"/>
    </source>
</evidence>
<dbReference type="EMBL" id="JAASRN010000001">
    <property type="protein sequence ID" value="NIK72718.1"/>
    <property type="molecule type" value="Genomic_DNA"/>
</dbReference>
<dbReference type="AlphaFoldDB" id="A0A846MME8"/>
<sequence length="145" mass="15637">MAQEKASSLQALLKGASISIPTNSVDTQNPERDAKIAQYFFGSFAKTEGDQVVLKARVDSIINDSQALLSIEMNGITKQVPVNLSLSEEKVSLHATINVEEWNAGSGIKALNEVCKELHTGPDGKSVLWSEVSLYAEASVNKDCQ</sequence>
<protein>
    <recommendedName>
        <fullName evidence="1">Lipid/polyisoprenoid-binding YceI-like domain-containing protein</fullName>
    </recommendedName>
</protein>
<gene>
    <name evidence="2" type="ORF">FHS56_000204</name>
</gene>
<feature type="domain" description="Lipid/polyisoprenoid-binding YceI-like" evidence="1">
    <location>
        <begin position="16"/>
        <end position="105"/>
    </location>
</feature>
<evidence type="ECO:0000313" key="3">
    <source>
        <dbReference type="Proteomes" id="UP000537126"/>
    </source>
</evidence>
<dbReference type="InterPro" id="IPR036761">
    <property type="entry name" value="TTHA0802/YceI-like_sf"/>
</dbReference>
<accession>A0A846MME8</accession>
<dbReference type="Proteomes" id="UP000537126">
    <property type="component" value="Unassembled WGS sequence"/>
</dbReference>
<dbReference type="Pfam" id="PF04264">
    <property type="entry name" value="YceI"/>
    <property type="match status" value="1"/>
</dbReference>
<dbReference type="InterPro" id="IPR007372">
    <property type="entry name" value="Lipid/polyisoprenoid-bd_YceI"/>
</dbReference>
<reference evidence="2 3" key="1">
    <citation type="submission" date="2020-03" db="EMBL/GenBank/DDBJ databases">
        <title>Genomic Encyclopedia of Type Strains, Phase IV (KMG-IV): sequencing the most valuable type-strain genomes for metagenomic binning, comparative biology and taxonomic classification.</title>
        <authorList>
            <person name="Goeker M."/>
        </authorList>
    </citation>
    <scope>NUCLEOTIDE SEQUENCE [LARGE SCALE GENOMIC DNA]</scope>
    <source>
        <strain evidence="2 3">DSM 5718</strain>
    </source>
</reference>
<keyword evidence="3" id="KW-1185">Reference proteome</keyword>
<name>A0A846MME8_9BACT</name>
<organism evidence="2 3">
    <name type="scientific">Thermonema lapsum</name>
    <dbReference type="NCBI Taxonomy" id="28195"/>
    <lineage>
        <taxon>Bacteria</taxon>
        <taxon>Pseudomonadati</taxon>
        <taxon>Bacteroidota</taxon>
        <taxon>Cytophagia</taxon>
        <taxon>Cytophagales</taxon>
        <taxon>Thermonemataceae</taxon>
        <taxon>Thermonema</taxon>
    </lineage>
</organism>
<proteinExistence type="predicted"/>
<dbReference type="Gene3D" id="2.40.128.110">
    <property type="entry name" value="Lipid/polyisoprenoid-binding, YceI-like"/>
    <property type="match status" value="1"/>
</dbReference>
<evidence type="ECO:0000313" key="2">
    <source>
        <dbReference type="EMBL" id="NIK72718.1"/>
    </source>
</evidence>